<dbReference type="Proteomes" id="UP000250744">
    <property type="component" value="Unassembled WGS sequence"/>
</dbReference>
<dbReference type="RefSeq" id="WP_112159398.1">
    <property type="nucleotide sequence ID" value="NZ_QKRX01000007.1"/>
</dbReference>
<dbReference type="InterPro" id="IPR015797">
    <property type="entry name" value="NUDIX_hydrolase-like_dom_sf"/>
</dbReference>
<proteinExistence type="inferred from homology"/>
<comment type="catalytic activity">
    <reaction evidence="11">
        <text>8-oxo-GTP + H2O = 8-oxo-GMP + diphosphate + H(+)</text>
        <dbReference type="Rhea" id="RHEA:67616"/>
        <dbReference type="ChEBI" id="CHEBI:15377"/>
        <dbReference type="ChEBI" id="CHEBI:15378"/>
        <dbReference type="ChEBI" id="CHEBI:33019"/>
        <dbReference type="ChEBI" id="CHEBI:143553"/>
        <dbReference type="ChEBI" id="CHEBI:145694"/>
    </reaction>
</comment>
<protein>
    <recommendedName>
        <fullName evidence="13">8-oxo-dGTP diphosphatase</fullName>
        <ecNumber evidence="12">3.6.1.55</ecNumber>
    </recommendedName>
    <alternativeName>
        <fullName evidence="16">7,8-dihydro-8-oxoguanine-triphosphatase</fullName>
    </alternativeName>
    <alternativeName>
        <fullName evidence="15">Mutator protein MutT</fullName>
    </alternativeName>
    <alternativeName>
        <fullName evidence="14">dGTP pyrophosphohydrolase</fullName>
    </alternativeName>
</protein>
<keyword evidence="5 18" id="KW-0479">Metal-binding</keyword>
<evidence type="ECO:0000256" key="4">
    <source>
        <dbReference type="ARBA" id="ARBA00022705"/>
    </source>
</evidence>
<dbReference type="SUPFAM" id="SSF51391">
    <property type="entry name" value="Thiamin phosphate synthase"/>
    <property type="match status" value="1"/>
</dbReference>
<dbReference type="InterPro" id="IPR003561">
    <property type="entry name" value="Mutator_MutT"/>
</dbReference>
<dbReference type="InterPro" id="IPR036206">
    <property type="entry name" value="ThiamineP_synth_sf"/>
</dbReference>
<comment type="similarity">
    <text evidence="2">Belongs to the Nudix hydrolase family.</text>
</comment>
<feature type="binding site" evidence="17">
    <location>
        <position position="29"/>
    </location>
    <ligand>
        <name>8-oxo-dGTP</name>
        <dbReference type="ChEBI" id="CHEBI:77896"/>
    </ligand>
</feature>
<feature type="binding site" evidence="17">
    <location>
        <begin position="35"/>
        <end position="38"/>
    </location>
    <ligand>
        <name>8-oxo-dGTP</name>
        <dbReference type="ChEBI" id="CHEBI:77896"/>
    </ligand>
</feature>
<keyword evidence="21" id="KW-1185">Reference proteome</keyword>
<dbReference type="AlphaFoldDB" id="A0A364NLC3"/>
<keyword evidence="3" id="KW-0515">Mutator protein</keyword>
<sequence>MKSLIHVMVGVIRNDQGQILIALRPKNRHQGGLWEFPGGKVEGDEPPYQALVRELSEELGLLVHEATPLIRIPYHYDDCSVLLDVWDVNRFTGEAKGMEGQEIRWVDLNHLNDYSFPAANVPILSAVRLPTQIAITGDAANKDEFCSKVQLMLERGCRWILLRDHSLSKRDFADVFHSVKPMCDAHKAILQVNTSLSLANELNAQALHLTESRLTELMGRRAFNGQWLSAACHSPDALQLAQSKGCDFVFLSPVKATATHPEQAGIGWHRFHQWVSDVTLPVYALGGVSQLDFQKVREEGGQGVASISAFWPN</sequence>
<name>A0A364NLC3_9GAMM</name>
<evidence type="ECO:0000256" key="18">
    <source>
        <dbReference type="PIRSR" id="PIRSR603561-2"/>
    </source>
</evidence>
<evidence type="ECO:0000313" key="20">
    <source>
        <dbReference type="EMBL" id="RAU17909.1"/>
    </source>
</evidence>
<evidence type="ECO:0000256" key="13">
    <source>
        <dbReference type="ARBA" id="ARBA00040794"/>
    </source>
</evidence>
<dbReference type="GO" id="GO:0006260">
    <property type="term" value="P:DNA replication"/>
    <property type="evidence" value="ECO:0007669"/>
    <property type="project" value="UniProtKB-KW"/>
</dbReference>
<evidence type="ECO:0000256" key="14">
    <source>
        <dbReference type="ARBA" id="ARBA00041592"/>
    </source>
</evidence>
<evidence type="ECO:0000256" key="17">
    <source>
        <dbReference type="PIRSR" id="PIRSR603561-1"/>
    </source>
</evidence>
<dbReference type="EC" id="3.6.1.55" evidence="12"/>
<evidence type="ECO:0000256" key="9">
    <source>
        <dbReference type="ARBA" id="ARBA00023204"/>
    </source>
</evidence>
<accession>A0A364NLC3</accession>
<dbReference type="GO" id="GO:0044716">
    <property type="term" value="F:8-oxo-GDP phosphatase activity"/>
    <property type="evidence" value="ECO:0007669"/>
    <property type="project" value="TreeGrafter"/>
</dbReference>
<dbReference type="GO" id="GO:0035539">
    <property type="term" value="F:8-oxo-7,8-dihydrodeoxyguanosine triphosphate pyrophosphatase activity"/>
    <property type="evidence" value="ECO:0007669"/>
    <property type="project" value="UniProtKB-EC"/>
</dbReference>
<dbReference type="SUPFAM" id="SSF55811">
    <property type="entry name" value="Nudix"/>
    <property type="match status" value="1"/>
</dbReference>
<keyword evidence="7 20" id="KW-0378">Hydrolase</keyword>
<dbReference type="GO" id="GO:0006281">
    <property type="term" value="P:DNA repair"/>
    <property type="evidence" value="ECO:0007669"/>
    <property type="project" value="UniProtKB-KW"/>
</dbReference>
<dbReference type="InterPro" id="IPR022998">
    <property type="entry name" value="ThiamineP_synth_TenI"/>
</dbReference>
<keyword evidence="8 18" id="KW-0460">Magnesium</keyword>
<comment type="caution">
    <text evidence="20">The sequence shown here is derived from an EMBL/GenBank/DDBJ whole genome shotgun (WGS) entry which is preliminary data.</text>
</comment>
<keyword evidence="4" id="KW-0235">DNA replication</keyword>
<evidence type="ECO:0000256" key="3">
    <source>
        <dbReference type="ARBA" id="ARBA00022457"/>
    </source>
</evidence>
<evidence type="ECO:0000256" key="15">
    <source>
        <dbReference type="ARBA" id="ARBA00041979"/>
    </source>
</evidence>
<evidence type="ECO:0000259" key="19">
    <source>
        <dbReference type="PROSITE" id="PS51462"/>
    </source>
</evidence>
<dbReference type="GO" id="GO:0008413">
    <property type="term" value="F:8-oxo-7,8-dihydroguanosine triphosphate pyrophosphatase activity"/>
    <property type="evidence" value="ECO:0007669"/>
    <property type="project" value="InterPro"/>
</dbReference>
<dbReference type="GO" id="GO:0046872">
    <property type="term" value="F:metal ion binding"/>
    <property type="evidence" value="ECO:0007669"/>
    <property type="project" value="UniProtKB-KW"/>
</dbReference>
<feature type="binding site" evidence="18">
    <location>
        <position position="38"/>
    </location>
    <ligand>
        <name>Mg(2+)</name>
        <dbReference type="ChEBI" id="CHEBI:18420"/>
    </ligand>
</feature>
<evidence type="ECO:0000256" key="1">
    <source>
        <dbReference type="ARBA" id="ARBA00001946"/>
    </source>
</evidence>
<evidence type="ECO:0000256" key="11">
    <source>
        <dbReference type="ARBA" id="ARBA00036904"/>
    </source>
</evidence>
<dbReference type="CDD" id="cd00564">
    <property type="entry name" value="TMP_TenI"/>
    <property type="match status" value="1"/>
</dbReference>
<dbReference type="GO" id="GO:0009228">
    <property type="term" value="P:thiamine biosynthetic process"/>
    <property type="evidence" value="ECO:0007669"/>
    <property type="project" value="UniProtKB-KW"/>
</dbReference>
<dbReference type="PROSITE" id="PS00893">
    <property type="entry name" value="NUDIX_BOX"/>
    <property type="match status" value="1"/>
</dbReference>
<comment type="cofactor">
    <cofactor evidence="1 18">
        <name>Mg(2+)</name>
        <dbReference type="ChEBI" id="CHEBI:18420"/>
    </cofactor>
</comment>
<dbReference type="Pfam" id="PF14815">
    <property type="entry name" value="NUDIX_4"/>
    <property type="match status" value="1"/>
</dbReference>
<evidence type="ECO:0000256" key="5">
    <source>
        <dbReference type="ARBA" id="ARBA00022723"/>
    </source>
</evidence>
<gene>
    <name evidence="20" type="ORF">DN062_11140</name>
</gene>
<dbReference type="PROSITE" id="PS51462">
    <property type="entry name" value="NUDIX"/>
    <property type="match status" value="1"/>
</dbReference>
<dbReference type="FunFam" id="3.90.79.10:FF:000014">
    <property type="entry name" value="8-oxo-dGTP diphosphatase MutT"/>
    <property type="match status" value="1"/>
</dbReference>
<dbReference type="PANTHER" id="PTHR47707">
    <property type="entry name" value="8-OXO-DGTP DIPHOSPHATASE"/>
    <property type="match status" value="1"/>
</dbReference>
<dbReference type="NCBIfam" id="NF006530">
    <property type="entry name" value="PRK08999.1"/>
    <property type="match status" value="1"/>
</dbReference>
<evidence type="ECO:0000256" key="6">
    <source>
        <dbReference type="ARBA" id="ARBA00022763"/>
    </source>
</evidence>
<evidence type="ECO:0000313" key="21">
    <source>
        <dbReference type="Proteomes" id="UP000250744"/>
    </source>
</evidence>
<evidence type="ECO:0000256" key="10">
    <source>
        <dbReference type="ARBA" id="ARBA00035861"/>
    </source>
</evidence>
<organism evidence="20 21">
    <name type="scientific">Nitrincola tibetensis</name>
    <dbReference type="NCBI Taxonomy" id="2219697"/>
    <lineage>
        <taxon>Bacteria</taxon>
        <taxon>Pseudomonadati</taxon>
        <taxon>Pseudomonadota</taxon>
        <taxon>Gammaproteobacteria</taxon>
        <taxon>Oceanospirillales</taxon>
        <taxon>Oceanospirillaceae</taxon>
        <taxon>Nitrincola</taxon>
    </lineage>
</organism>
<dbReference type="EMBL" id="QKRX01000007">
    <property type="protein sequence ID" value="RAU17909.1"/>
    <property type="molecule type" value="Genomic_DNA"/>
</dbReference>
<dbReference type="Gene3D" id="3.20.20.70">
    <property type="entry name" value="Aldolase class I"/>
    <property type="match status" value="1"/>
</dbReference>
<dbReference type="Pfam" id="PF02581">
    <property type="entry name" value="TMP-TENI"/>
    <property type="match status" value="1"/>
</dbReference>
<feature type="binding site" evidence="17">
    <location>
        <position position="120"/>
    </location>
    <ligand>
        <name>8-oxo-dGTP</name>
        <dbReference type="ChEBI" id="CHEBI:77896"/>
    </ligand>
</feature>
<dbReference type="InterPro" id="IPR029119">
    <property type="entry name" value="MutY_C"/>
</dbReference>
<feature type="binding site" evidence="18">
    <location>
        <position position="58"/>
    </location>
    <ligand>
        <name>Mg(2+)</name>
        <dbReference type="ChEBI" id="CHEBI:18420"/>
    </ligand>
</feature>
<dbReference type="OrthoDB" id="9810648at2"/>
<dbReference type="InterPro" id="IPR000086">
    <property type="entry name" value="NUDIX_hydrolase_dom"/>
</dbReference>
<evidence type="ECO:0000256" key="8">
    <source>
        <dbReference type="ARBA" id="ARBA00022842"/>
    </source>
</evidence>
<feature type="domain" description="Nudix hydrolase" evidence="19">
    <location>
        <begin position="3"/>
        <end position="129"/>
    </location>
</feature>
<dbReference type="InterPro" id="IPR047127">
    <property type="entry name" value="MutT-like"/>
</dbReference>
<dbReference type="InterPro" id="IPR013785">
    <property type="entry name" value="Aldolase_TIM"/>
</dbReference>
<feature type="binding site" evidence="17">
    <location>
        <position position="24"/>
    </location>
    <ligand>
        <name>8-oxo-dGTP</name>
        <dbReference type="ChEBI" id="CHEBI:77896"/>
    </ligand>
</feature>
<keyword evidence="9" id="KW-0234">DNA repair</keyword>
<dbReference type="PANTHER" id="PTHR47707:SF1">
    <property type="entry name" value="NUDIX HYDROLASE FAMILY PROTEIN"/>
    <property type="match status" value="1"/>
</dbReference>
<dbReference type="PRINTS" id="PR00502">
    <property type="entry name" value="NUDIXFAMILY"/>
</dbReference>
<keyword evidence="6" id="KW-0227">DNA damage</keyword>
<dbReference type="Gene3D" id="3.90.79.10">
    <property type="entry name" value="Nucleoside Triphosphate Pyrophosphohydrolase"/>
    <property type="match status" value="1"/>
</dbReference>
<evidence type="ECO:0000256" key="2">
    <source>
        <dbReference type="ARBA" id="ARBA00005582"/>
    </source>
</evidence>
<dbReference type="CDD" id="cd03425">
    <property type="entry name" value="NUDIX_MutT_NudA_like"/>
    <property type="match status" value="1"/>
</dbReference>
<evidence type="ECO:0000256" key="12">
    <source>
        <dbReference type="ARBA" id="ARBA00038905"/>
    </source>
</evidence>
<dbReference type="InterPro" id="IPR020084">
    <property type="entry name" value="NUDIX_hydrolase_CS"/>
</dbReference>
<reference evidence="20 21" key="1">
    <citation type="submission" date="2018-06" db="EMBL/GenBank/DDBJ databases">
        <title>Nitrincola tibetense sp. nov., isolated from Lake XuguoCo on Tibetan Plateau.</title>
        <authorList>
            <person name="Xing P."/>
        </authorList>
    </citation>
    <scope>NUCLEOTIDE SEQUENCE [LARGE SCALE GENOMIC DNA]</scope>
    <source>
        <strain evidence="21">xg18</strain>
    </source>
</reference>
<evidence type="ECO:0000256" key="7">
    <source>
        <dbReference type="ARBA" id="ARBA00022801"/>
    </source>
</evidence>
<comment type="catalytic activity">
    <reaction evidence="10">
        <text>8-oxo-dGTP + H2O = 8-oxo-dGMP + diphosphate + H(+)</text>
        <dbReference type="Rhea" id="RHEA:31575"/>
        <dbReference type="ChEBI" id="CHEBI:15377"/>
        <dbReference type="ChEBI" id="CHEBI:15378"/>
        <dbReference type="ChEBI" id="CHEBI:33019"/>
        <dbReference type="ChEBI" id="CHEBI:63224"/>
        <dbReference type="ChEBI" id="CHEBI:77896"/>
        <dbReference type="EC" id="3.6.1.55"/>
    </reaction>
</comment>
<evidence type="ECO:0000256" key="16">
    <source>
        <dbReference type="ARBA" id="ARBA00042798"/>
    </source>
</evidence>
<dbReference type="NCBIfam" id="TIGR00586">
    <property type="entry name" value="mutt"/>
    <property type="match status" value="1"/>
</dbReference>
<dbReference type="InterPro" id="IPR020476">
    <property type="entry name" value="Nudix_hydrolase"/>
</dbReference>
<dbReference type="GO" id="GO:0044715">
    <property type="term" value="F:8-oxo-dGDP phosphatase activity"/>
    <property type="evidence" value="ECO:0007669"/>
    <property type="project" value="TreeGrafter"/>
</dbReference>